<gene>
    <name evidence="1" type="ORF">LCGC14_0737780</name>
</gene>
<dbReference type="EMBL" id="LAZR01001731">
    <property type="protein sequence ID" value="KKN40007.1"/>
    <property type="molecule type" value="Genomic_DNA"/>
</dbReference>
<evidence type="ECO:0000313" key="1">
    <source>
        <dbReference type="EMBL" id="KKN40007.1"/>
    </source>
</evidence>
<organism evidence="1">
    <name type="scientific">marine sediment metagenome</name>
    <dbReference type="NCBI Taxonomy" id="412755"/>
    <lineage>
        <taxon>unclassified sequences</taxon>
        <taxon>metagenomes</taxon>
        <taxon>ecological metagenomes</taxon>
    </lineage>
</organism>
<protein>
    <submittedName>
        <fullName evidence="1">Uncharacterized protein</fullName>
    </submittedName>
</protein>
<dbReference type="AlphaFoldDB" id="A0A0F9QSM4"/>
<proteinExistence type="predicted"/>
<reference evidence="1" key="1">
    <citation type="journal article" date="2015" name="Nature">
        <title>Complex archaea that bridge the gap between prokaryotes and eukaryotes.</title>
        <authorList>
            <person name="Spang A."/>
            <person name="Saw J.H."/>
            <person name="Jorgensen S.L."/>
            <person name="Zaremba-Niedzwiedzka K."/>
            <person name="Martijn J."/>
            <person name="Lind A.E."/>
            <person name="van Eijk R."/>
            <person name="Schleper C."/>
            <person name="Guy L."/>
            <person name="Ettema T.J."/>
        </authorList>
    </citation>
    <scope>NUCLEOTIDE SEQUENCE</scope>
</reference>
<sequence length="36" mass="4306">MTKENKSGIVFKFPDFDYEPTNEELNIEEVENEKKI</sequence>
<accession>A0A0F9QSM4</accession>
<name>A0A0F9QSM4_9ZZZZ</name>
<comment type="caution">
    <text evidence="1">The sequence shown here is derived from an EMBL/GenBank/DDBJ whole genome shotgun (WGS) entry which is preliminary data.</text>
</comment>